<proteinExistence type="predicted"/>
<evidence type="ECO:0000313" key="3">
    <source>
        <dbReference type="Proteomes" id="UP000176639"/>
    </source>
</evidence>
<evidence type="ECO:0000313" key="2">
    <source>
        <dbReference type="EMBL" id="OGD23856.1"/>
    </source>
</evidence>
<gene>
    <name evidence="2" type="ORF">A2Z10_02645</name>
</gene>
<feature type="transmembrane region" description="Helical" evidence="1">
    <location>
        <begin position="6"/>
        <end position="30"/>
    </location>
</feature>
<protein>
    <recommendedName>
        <fullName evidence="4">Type II secretion system protein GspG C-terminal domain-containing protein</fullName>
    </recommendedName>
</protein>
<keyword evidence="1" id="KW-0472">Membrane</keyword>
<name>A0A1F5AZT7_9BACT</name>
<keyword evidence="1" id="KW-1133">Transmembrane helix</keyword>
<keyword evidence="1" id="KW-0812">Transmembrane</keyword>
<accession>A0A1F5AZT7</accession>
<dbReference type="EMBL" id="MEYI01000025">
    <property type="protein sequence ID" value="OGD23856.1"/>
    <property type="molecule type" value="Genomic_DNA"/>
</dbReference>
<dbReference type="AlphaFoldDB" id="A0A1F5AZT7"/>
<reference evidence="2 3" key="1">
    <citation type="journal article" date="2016" name="Nat. Commun.">
        <title>Thousands of microbial genomes shed light on interconnected biogeochemical processes in an aquifer system.</title>
        <authorList>
            <person name="Anantharaman K."/>
            <person name="Brown C.T."/>
            <person name="Hug L.A."/>
            <person name="Sharon I."/>
            <person name="Castelle C.J."/>
            <person name="Probst A.J."/>
            <person name="Thomas B.C."/>
            <person name="Singh A."/>
            <person name="Wilkins M.J."/>
            <person name="Karaoz U."/>
            <person name="Brodie E.L."/>
            <person name="Williams K.H."/>
            <person name="Hubbard S.S."/>
            <person name="Banfield J.F."/>
        </authorList>
    </citation>
    <scope>NUCLEOTIDE SEQUENCE [LARGE SCALE GENOMIC DNA]</scope>
</reference>
<evidence type="ECO:0008006" key="4">
    <source>
        <dbReference type="Google" id="ProtNLM"/>
    </source>
</evidence>
<sequence length="170" mass="18932">MDTVKRNHIITIAIIFFIVVAAVAIGSAIVKRKAAKQRVPMTVEQQQQETTAKLLATDPSDPSHVNNIKYIIGGLEKYYNDKKMYPAKLDDLVPKYLNIVPKYSSQKDYFYAYYPESKPTAYHIGTLLGGRNQSSPKAFAEDADLDSSKNGYVNGFNGMDPVYDLTGGKK</sequence>
<organism evidence="2 3">
    <name type="scientific">Candidatus Azambacteria bacterium RBG_16_47_10</name>
    <dbReference type="NCBI Taxonomy" id="1797292"/>
    <lineage>
        <taxon>Bacteria</taxon>
        <taxon>Candidatus Azamiibacteriota</taxon>
    </lineage>
</organism>
<dbReference type="Proteomes" id="UP000176639">
    <property type="component" value="Unassembled WGS sequence"/>
</dbReference>
<evidence type="ECO:0000256" key="1">
    <source>
        <dbReference type="SAM" id="Phobius"/>
    </source>
</evidence>
<comment type="caution">
    <text evidence="2">The sequence shown here is derived from an EMBL/GenBank/DDBJ whole genome shotgun (WGS) entry which is preliminary data.</text>
</comment>